<feature type="region of interest" description="Disordered" evidence="7">
    <location>
        <begin position="568"/>
        <end position="780"/>
    </location>
</feature>
<evidence type="ECO:0000256" key="3">
    <source>
        <dbReference type="ARBA" id="ARBA00022806"/>
    </source>
</evidence>
<accession>A0A086IZD7</accession>
<comment type="similarity">
    <text evidence="6">Belongs to the DEAD box helicase family.</text>
</comment>
<dbReference type="PANTHER" id="PTHR24031">
    <property type="entry name" value="RNA HELICASE"/>
    <property type="match status" value="1"/>
</dbReference>
<dbReference type="GeneID" id="77676998"/>
<feature type="compositionally biased region" description="Basic and acidic residues" evidence="7">
    <location>
        <begin position="686"/>
        <end position="705"/>
    </location>
</feature>
<keyword evidence="11" id="KW-1185">Reference proteome</keyword>
<dbReference type="SMART" id="SM00487">
    <property type="entry name" value="DEXDc"/>
    <property type="match status" value="1"/>
</dbReference>
<dbReference type="Proteomes" id="UP000054524">
    <property type="component" value="Unassembled WGS sequence"/>
</dbReference>
<feature type="compositionally biased region" description="Basic and acidic residues" evidence="7">
    <location>
        <begin position="615"/>
        <end position="680"/>
    </location>
</feature>
<dbReference type="GO" id="GO:0016787">
    <property type="term" value="F:hydrolase activity"/>
    <property type="evidence" value="ECO:0007669"/>
    <property type="project" value="UniProtKB-KW"/>
</dbReference>
<proteinExistence type="inferred from homology"/>
<dbReference type="SMART" id="SM00490">
    <property type="entry name" value="HELICc"/>
    <property type="match status" value="1"/>
</dbReference>
<protein>
    <recommendedName>
        <fullName evidence="6">ATP-dependent RNA helicase</fullName>
        <ecNumber evidence="6">3.6.4.13</ecNumber>
    </recommendedName>
</protein>
<dbReference type="InterPro" id="IPR014001">
    <property type="entry name" value="Helicase_ATP-bd"/>
</dbReference>
<evidence type="ECO:0000256" key="4">
    <source>
        <dbReference type="ARBA" id="ARBA00022840"/>
    </source>
</evidence>
<evidence type="ECO:0000259" key="9">
    <source>
        <dbReference type="PROSITE" id="PS51194"/>
    </source>
</evidence>
<feature type="domain" description="Helicase C-terminal" evidence="9">
    <location>
        <begin position="278"/>
        <end position="430"/>
    </location>
</feature>
<dbReference type="PROSITE" id="PS51194">
    <property type="entry name" value="HELICASE_CTER"/>
    <property type="match status" value="1"/>
</dbReference>
<comment type="catalytic activity">
    <reaction evidence="6">
        <text>ATP + H2O = ADP + phosphate + H(+)</text>
        <dbReference type="Rhea" id="RHEA:13065"/>
        <dbReference type="ChEBI" id="CHEBI:15377"/>
        <dbReference type="ChEBI" id="CHEBI:15378"/>
        <dbReference type="ChEBI" id="CHEBI:30616"/>
        <dbReference type="ChEBI" id="CHEBI:43474"/>
        <dbReference type="ChEBI" id="CHEBI:456216"/>
        <dbReference type="EC" id="3.6.4.13"/>
    </reaction>
</comment>
<feature type="compositionally biased region" description="Basic and acidic residues" evidence="7">
    <location>
        <begin position="594"/>
        <end position="605"/>
    </location>
</feature>
<evidence type="ECO:0000256" key="2">
    <source>
        <dbReference type="ARBA" id="ARBA00022801"/>
    </source>
</evidence>
<keyword evidence="5 6" id="KW-0694">RNA-binding</keyword>
<dbReference type="EMBL" id="AKIJ01000005">
    <property type="protein sequence ID" value="KFG25255.1"/>
    <property type="molecule type" value="Genomic_DNA"/>
</dbReference>
<dbReference type="CDD" id="cd00268">
    <property type="entry name" value="DEADc"/>
    <property type="match status" value="1"/>
</dbReference>
<feature type="domain" description="Helicase ATP-binding" evidence="8">
    <location>
        <begin position="43"/>
        <end position="248"/>
    </location>
</feature>
<feature type="compositionally biased region" description="Basic and acidic residues" evidence="7">
    <location>
        <begin position="720"/>
        <end position="745"/>
    </location>
</feature>
<sequence length="780" mass="89227">MDFGLAAEIEKKESASFKGMNIPIEILANIKYNIATPIQRKVIPKLLSGQDIIAISRTGSGKTYAYVIPILMNLLKNRQKKTVYTTAKAIIIVPTYELANQLSDTFKELSSNGVHPAMFTGIGTVSHSLNYLVVGQFEVAICTPGRLEHILTDVSASDNKPIYMKVDENNHKKEICITDTQILQKISQPDIVVIDEMDRILEDKSLSLSLQRILEYFKNDPQYALFSATHHKDSTQIRNILNRKDMELIEVLGGVSDHLESSRLVINNLHIQEEIKMPILMSLLKVHSGRVLVFVSTCKRCTMVSEAVSKTGRKLGILNSTQSEEARDLVVKGFKTGDISVLVTTDVGCRGLDIRGIDVVVEYDYPACRSTSVHRVGRLNRGRSERGIVYALIRTADIPTYLAFLNHIHTEKPRDMTRCSRLCFHMDKCATSTGHSNCAYLGLGTVPAQYYDGAQEVARSIVTEDAGYDRSYARYAKTNPAEKVDAQWVVRAVSVRDIPVHPCFHMQEKPVLAAIRAYKARGRSGPGVGRERVKKITQKSETVDMDKFKDPAFIPYENVKSSTFAPCPEMRDDKSGEIKRRAQKMRRPPGEMFMEWKKESRDRLSKGYLLTRPPSQEREDGGFERNMERSMDRSDRNMERTDRSDRNMDRGDRNSERSERNMERGDRNSQRNDRNNHSLDRNNSQRSDRYNERSDRNNRNNDRSDGYSQRNNRNNQSLDRNNERFERTTRSHDRPNNPKTRKSDGDLVSVRRILEARKKKERDSRRMSYASDRKSQRGRI</sequence>
<evidence type="ECO:0000256" key="1">
    <source>
        <dbReference type="ARBA" id="ARBA00022741"/>
    </source>
</evidence>
<evidence type="ECO:0000256" key="7">
    <source>
        <dbReference type="SAM" id="MobiDB-lite"/>
    </source>
</evidence>
<reference evidence="10 11" key="1">
    <citation type="journal article" date="2014" name="Genome Announc.">
        <title>Genome Sequence of the Microsporidian Species Nematocida sp1 Strain ERTm6 (ATCC PRA-372).</title>
        <authorList>
            <person name="Bakowski M.A."/>
            <person name="Priest M."/>
            <person name="Young S."/>
            <person name="Cuomo C.A."/>
            <person name="Troemel E.R."/>
        </authorList>
    </citation>
    <scope>NUCLEOTIDE SEQUENCE [LARGE SCALE GENOMIC DNA]</scope>
    <source>
        <strain evidence="10 11">ERTm6</strain>
    </source>
</reference>
<keyword evidence="1 6" id="KW-0547">Nucleotide-binding</keyword>
<keyword evidence="4 6" id="KW-0067">ATP-binding</keyword>
<dbReference type="Gene3D" id="3.40.50.300">
    <property type="entry name" value="P-loop containing nucleotide triphosphate hydrolases"/>
    <property type="match status" value="2"/>
</dbReference>
<feature type="compositionally biased region" description="Low complexity" evidence="7">
    <location>
        <begin position="708"/>
        <end position="719"/>
    </location>
</feature>
<dbReference type="SUPFAM" id="SSF52540">
    <property type="entry name" value="P-loop containing nucleoside triphosphate hydrolases"/>
    <property type="match status" value="1"/>
</dbReference>
<evidence type="ECO:0000256" key="5">
    <source>
        <dbReference type="ARBA" id="ARBA00022884"/>
    </source>
</evidence>
<gene>
    <name evidence="10" type="ORF">NESG_02025</name>
</gene>
<dbReference type="GO" id="GO:0003723">
    <property type="term" value="F:RNA binding"/>
    <property type="evidence" value="ECO:0007669"/>
    <property type="project" value="UniProtKB-UniRule"/>
</dbReference>
<dbReference type="PROSITE" id="PS51192">
    <property type="entry name" value="HELICASE_ATP_BIND_1"/>
    <property type="match status" value="1"/>
</dbReference>
<dbReference type="InterPro" id="IPR011545">
    <property type="entry name" value="DEAD/DEAH_box_helicase_dom"/>
</dbReference>
<dbReference type="EC" id="3.6.4.13" evidence="6"/>
<dbReference type="InterPro" id="IPR001650">
    <property type="entry name" value="Helicase_C-like"/>
</dbReference>
<dbReference type="RefSeq" id="XP_052903810.1">
    <property type="nucleotide sequence ID" value="XM_053049639.1"/>
</dbReference>
<comment type="caution">
    <text evidence="10">The sequence shown here is derived from an EMBL/GenBank/DDBJ whole genome shotgun (WGS) entry which is preliminary data.</text>
</comment>
<dbReference type="CDD" id="cd18787">
    <property type="entry name" value="SF2_C_DEAD"/>
    <property type="match status" value="1"/>
</dbReference>
<keyword evidence="2 6" id="KW-0378">Hydrolase</keyword>
<evidence type="ECO:0000256" key="6">
    <source>
        <dbReference type="RuleBase" id="RU365068"/>
    </source>
</evidence>
<dbReference type="GO" id="GO:0005524">
    <property type="term" value="F:ATP binding"/>
    <property type="evidence" value="ECO:0007669"/>
    <property type="project" value="UniProtKB-UniRule"/>
</dbReference>
<dbReference type="Pfam" id="PF00271">
    <property type="entry name" value="Helicase_C"/>
    <property type="match status" value="1"/>
</dbReference>
<dbReference type="GO" id="GO:0003724">
    <property type="term" value="F:RNA helicase activity"/>
    <property type="evidence" value="ECO:0007669"/>
    <property type="project" value="UniProtKB-EC"/>
</dbReference>
<comment type="domain">
    <text evidence="6">The Q motif is unique to and characteristic of the DEAD box family of RNA helicases and controls ATP binding and hydrolysis.</text>
</comment>
<feature type="compositionally biased region" description="Basic and acidic residues" evidence="7">
    <location>
        <begin position="569"/>
        <end position="580"/>
    </location>
</feature>
<feature type="compositionally biased region" description="Basic and acidic residues" evidence="7">
    <location>
        <begin position="752"/>
        <end position="780"/>
    </location>
</feature>
<dbReference type="InterPro" id="IPR044742">
    <property type="entry name" value="DEAD/DEAH_RhlB"/>
</dbReference>
<dbReference type="AlphaFoldDB" id="A0A086IZD7"/>
<name>A0A086IZD7_NEMA1</name>
<dbReference type="Pfam" id="PF00270">
    <property type="entry name" value="DEAD"/>
    <property type="match status" value="1"/>
</dbReference>
<keyword evidence="3 6" id="KW-0347">Helicase</keyword>
<comment type="function">
    <text evidence="6">RNA helicase.</text>
</comment>
<evidence type="ECO:0000313" key="11">
    <source>
        <dbReference type="Proteomes" id="UP000054524"/>
    </source>
</evidence>
<dbReference type="HOGENOM" id="CLU_401744_0_0_1"/>
<organism evidence="10 11">
    <name type="scientific">Nematocida ausubeli (strain ATCC PRA-371 / ERTm2)</name>
    <name type="common">Nematode killer fungus</name>
    <dbReference type="NCBI Taxonomy" id="1913371"/>
    <lineage>
        <taxon>Eukaryota</taxon>
        <taxon>Fungi</taxon>
        <taxon>Fungi incertae sedis</taxon>
        <taxon>Microsporidia</taxon>
        <taxon>Nematocida</taxon>
    </lineage>
</organism>
<evidence type="ECO:0000259" key="8">
    <source>
        <dbReference type="PROSITE" id="PS51192"/>
    </source>
</evidence>
<evidence type="ECO:0000313" key="10">
    <source>
        <dbReference type="EMBL" id="KFG25255.1"/>
    </source>
</evidence>
<dbReference type="InterPro" id="IPR027417">
    <property type="entry name" value="P-loop_NTPase"/>
</dbReference>